<keyword evidence="2" id="KW-1185">Reference proteome</keyword>
<proteinExistence type="predicted"/>
<sequence length="68" mass="7887">MDKVDSRTRQVDSHEAVNLKAHRQDIYAVKPQINWIEHRPKKMKQQINSIDAARKLSKTGPSENFCKA</sequence>
<dbReference type="Proteomes" id="UP000016801">
    <property type="component" value="Unassembled WGS sequence"/>
</dbReference>
<evidence type="ECO:0000313" key="2">
    <source>
        <dbReference type="Proteomes" id="UP000016801"/>
    </source>
</evidence>
<dbReference type="EMBL" id="CAGA01000116">
    <property type="protein sequence ID" value="CCE34790.1"/>
    <property type="molecule type" value="Genomic_DNA"/>
</dbReference>
<accession>M1WDG6</accession>
<dbReference type="HOGENOM" id="CLU_2793800_0_0_1"/>
<gene>
    <name evidence="1" type="ORF">CPUR_08726</name>
</gene>
<organism evidence="1 2">
    <name type="scientific">Claviceps purpurea (strain 20.1)</name>
    <name type="common">Ergot fungus</name>
    <name type="synonym">Sphacelia segetum</name>
    <dbReference type="NCBI Taxonomy" id="1111077"/>
    <lineage>
        <taxon>Eukaryota</taxon>
        <taxon>Fungi</taxon>
        <taxon>Dikarya</taxon>
        <taxon>Ascomycota</taxon>
        <taxon>Pezizomycotina</taxon>
        <taxon>Sordariomycetes</taxon>
        <taxon>Hypocreomycetidae</taxon>
        <taxon>Hypocreales</taxon>
        <taxon>Clavicipitaceae</taxon>
        <taxon>Claviceps</taxon>
    </lineage>
</organism>
<reference evidence="1 2" key="1">
    <citation type="journal article" date="2013" name="PLoS Genet.">
        <title>Plant-symbiotic fungi as chemical engineers: Multi-genome analysis of the Clavicipitaceae reveals dynamics of alkaloid loci.</title>
        <authorList>
            <person name="Schardl C.L."/>
            <person name="Young C.A."/>
            <person name="Hesse U."/>
            <person name="Amyotte S.G."/>
            <person name="Andreeva K."/>
            <person name="Calie P.J."/>
            <person name="Fleetwood D.J."/>
            <person name="Haws D.C."/>
            <person name="Moore N."/>
            <person name="Oeser B."/>
            <person name="Panaccione D.G."/>
            <person name="Schweri K.K."/>
            <person name="Voisey C.R."/>
            <person name="Farman M.L."/>
            <person name="Jaromczyk J.W."/>
            <person name="Roe B.A."/>
            <person name="O'Sullivan D.M."/>
            <person name="Scott B."/>
            <person name="Tudzynski P."/>
            <person name="An Z."/>
            <person name="Arnaoudova E.G."/>
            <person name="Bullock C.T."/>
            <person name="Charlton N.D."/>
            <person name="Chen L."/>
            <person name="Cox M."/>
            <person name="Dinkins R.D."/>
            <person name="Florea S."/>
            <person name="Glenn A.E."/>
            <person name="Gordon A."/>
            <person name="Gueldener U."/>
            <person name="Harris D.R."/>
            <person name="Hollin W."/>
            <person name="Jaromczyk J."/>
            <person name="Johnson R.D."/>
            <person name="Khan A.K."/>
            <person name="Leistner E."/>
            <person name="Leuchtmann A."/>
            <person name="Li C."/>
            <person name="Liu J."/>
            <person name="Liu J."/>
            <person name="Liu M."/>
            <person name="Mace W."/>
            <person name="Machado C."/>
            <person name="Nagabhyru P."/>
            <person name="Pan J."/>
            <person name="Schmid J."/>
            <person name="Sugawara K."/>
            <person name="Steiner U."/>
            <person name="Takach J.E."/>
            <person name="Tanaka E."/>
            <person name="Webb J.S."/>
            <person name="Wilson E.V."/>
            <person name="Wiseman J.L."/>
            <person name="Yoshida R."/>
            <person name="Zeng Z."/>
        </authorList>
    </citation>
    <scope>NUCLEOTIDE SEQUENCE [LARGE SCALE GENOMIC DNA]</scope>
    <source>
        <strain evidence="1 2">20.1</strain>
    </source>
</reference>
<dbReference type="VEuPathDB" id="FungiDB:CPUR_08726"/>
<protein>
    <submittedName>
        <fullName evidence="1">Uncharacterized protein</fullName>
    </submittedName>
</protein>
<evidence type="ECO:0000313" key="1">
    <source>
        <dbReference type="EMBL" id="CCE34790.1"/>
    </source>
</evidence>
<comment type="caution">
    <text evidence="1">The sequence shown here is derived from an EMBL/GenBank/DDBJ whole genome shotgun (WGS) entry which is preliminary data.</text>
</comment>
<dbReference type="AlphaFoldDB" id="M1WDG6"/>
<name>M1WDG6_CLAP2</name>